<dbReference type="Pfam" id="PF20771">
    <property type="entry name" value="FAM171A1-2-B_C"/>
    <property type="match status" value="1"/>
</dbReference>
<evidence type="ECO:0000256" key="7">
    <source>
        <dbReference type="ARBA" id="ARBA00023180"/>
    </source>
</evidence>
<evidence type="ECO:0000313" key="13">
    <source>
        <dbReference type="Proteomes" id="UP000694565"/>
    </source>
</evidence>
<keyword evidence="7" id="KW-0325">Glycoprotein</keyword>
<feature type="compositionally biased region" description="Basic and acidic residues" evidence="8">
    <location>
        <begin position="765"/>
        <end position="779"/>
    </location>
</feature>
<feature type="compositionally biased region" description="Gly residues" evidence="8">
    <location>
        <begin position="676"/>
        <end position="692"/>
    </location>
</feature>
<dbReference type="GO" id="GO:0016020">
    <property type="term" value="C:membrane"/>
    <property type="evidence" value="ECO:0007669"/>
    <property type="project" value="UniProtKB-SubCell"/>
</dbReference>
<evidence type="ECO:0000256" key="2">
    <source>
        <dbReference type="ARBA" id="ARBA00006818"/>
    </source>
</evidence>
<name>A0A8C2WGF1_CYCLU</name>
<evidence type="ECO:0000259" key="11">
    <source>
        <dbReference type="Pfam" id="PF20771"/>
    </source>
</evidence>
<dbReference type="GeneTree" id="ENSGT00950000183184"/>
<evidence type="ECO:0000256" key="6">
    <source>
        <dbReference type="ARBA" id="ARBA00023136"/>
    </source>
</evidence>
<feature type="domain" description="FAM171 N-terminal" evidence="10">
    <location>
        <begin position="45"/>
        <end position="278"/>
    </location>
</feature>
<dbReference type="Proteomes" id="UP000694565">
    <property type="component" value="Unplaced"/>
</dbReference>
<dbReference type="InterPro" id="IPR048530">
    <property type="entry name" value="FAM171_N"/>
</dbReference>
<feature type="region of interest" description="Disordered" evidence="8">
    <location>
        <begin position="667"/>
        <end position="787"/>
    </location>
</feature>
<keyword evidence="5 9" id="KW-1133">Transmembrane helix</keyword>
<evidence type="ECO:0000256" key="9">
    <source>
        <dbReference type="SAM" id="Phobius"/>
    </source>
</evidence>
<comment type="subcellular location">
    <subcellularLocation>
        <location evidence="1">Membrane</location>
        <topology evidence="1">Single-pass type I membrane protein</topology>
    </subcellularLocation>
</comment>
<dbReference type="AlphaFoldDB" id="A0A8C2WGF1"/>
<evidence type="ECO:0000256" key="4">
    <source>
        <dbReference type="ARBA" id="ARBA00022729"/>
    </source>
</evidence>
<keyword evidence="13" id="KW-1185">Reference proteome</keyword>
<dbReference type="PANTHER" id="PTHR31626:SF3">
    <property type="entry name" value="PROTEIN FAM171A2"/>
    <property type="match status" value="1"/>
</dbReference>
<evidence type="ECO:0000259" key="10">
    <source>
        <dbReference type="Pfam" id="PF10577"/>
    </source>
</evidence>
<keyword evidence="3 9" id="KW-0812">Transmembrane</keyword>
<evidence type="ECO:0000256" key="5">
    <source>
        <dbReference type="ARBA" id="ARBA00022989"/>
    </source>
</evidence>
<evidence type="ECO:0000256" key="3">
    <source>
        <dbReference type="ARBA" id="ARBA00022692"/>
    </source>
</evidence>
<sequence>METPPPPSPPWCDPHPRLSTKTGKLNVLWLKNMGGLKFGLQRREVQIKIQVFDNSDLSPLADAQVEVHGNQTVLASSRAGGDGVLRVSFLYRTGTWVIITASKPDYVTNSVPWHSGRIPRTFVCSSAVYFLLMKSFIFPLPAGARNQPLVQLQRKSLQLAPDSNDTALSATLTTARTQYEIGGAETGWTDLTALAVVSVQLLDKDGHVIQVSDPIHVSVPLPSDTRNRMATSVPAWLYQPKTGLWVRTGTGYIKKEGQQFVWNVVVPQMGYWLAAFPSSSGTVTATDITTYHTLFLLSILASLALLVLILLCVLLYYCRRKCLKPRRQQGKPHSANLNGAKRDQGTSTSRLNLICGGHADSREDLTKHVPAHMLRHAKGKNASGSQRGESFPMKVTRATETNNLDNPLLHEDYNRSYSPMEGKESEYHRHHNANDNRGYASDPPSPPRFQCYVPNQTDKPPEYSAAAADSLARPTSLNTQPGQIIFCSSIDQMKENMYRSMVPTLVIPAHYMRLPSEFSKDGKDQKDQDKDGAQMGGGQHHHHHSQKQGQQQGGSQGDDSEDPSWASDSSGGPMTIPVLFNDSTMAQMNGELQALTEKKLMELGVKQHPRAWFISLDGRNNAHVRHSYIDAGNDLGGGGFLGGPSSAGRDVNLEPPLEAQERMSAINRKGKDERWGTGGRKGLGVGGVGGGKCYSKLAYPDHSEPSGSEGRPVSPEENSLTPLLDEGPSSRGSTIPRRGRSRVNSSRSSNGDSMTSPDDDPDDKDENKKSPWQKIEDRPLMVFHPRK</sequence>
<comment type="similarity">
    <text evidence="2">Belongs to the FAM171 family.</text>
</comment>
<dbReference type="InterPro" id="IPR049175">
    <property type="entry name" value="FAM171_C"/>
</dbReference>
<keyword evidence="6 9" id="KW-0472">Membrane</keyword>
<keyword evidence="4" id="KW-0732">Signal</keyword>
<organism evidence="12 13">
    <name type="scientific">Cyclopterus lumpus</name>
    <name type="common">Lumpsucker</name>
    <dbReference type="NCBI Taxonomy" id="8103"/>
    <lineage>
        <taxon>Eukaryota</taxon>
        <taxon>Metazoa</taxon>
        <taxon>Chordata</taxon>
        <taxon>Craniata</taxon>
        <taxon>Vertebrata</taxon>
        <taxon>Euteleostomi</taxon>
        <taxon>Actinopterygii</taxon>
        <taxon>Neopterygii</taxon>
        <taxon>Teleostei</taxon>
        <taxon>Neoteleostei</taxon>
        <taxon>Acanthomorphata</taxon>
        <taxon>Eupercaria</taxon>
        <taxon>Perciformes</taxon>
        <taxon>Cottioidei</taxon>
        <taxon>Cottales</taxon>
        <taxon>Cyclopteridae</taxon>
        <taxon>Cyclopterus</taxon>
    </lineage>
</organism>
<feature type="transmembrane region" description="Helical" evidence="9">
    <location>
        <begin position="294"/>
        <end position="318"/>
    </location>
</feature>
<dbReference type="PANTHER" id="PTHR31626">
    <property type="entry name" value="SUSHI DOMAIN-CONTAINING PROTEIN"/>
    <property type="match status" value="1"/>
</dbReference>
<feature type="compositionally biased region" description="Low complexity" evidence="8">
    <location>
        <begin position="742"/>
        <end position="756"/>
    </location>
</feature>
<dbReference type="Pfam" id="PF10577">
    <property type="entry name" value="FAM171A1-2-B_N"/>
    <property type="match status" value="1"/>
</dbReference>
<feature type="region of interest" description="Disordered" evidence="8">
    <location>
        <begin position="419"/>
        <end position="478"/>
    </location>
</feature>
<reference evidence="12" key="2">
    <citation type="submission" date="2025-09" db="UniProtKB">
        <authorList>
            <consortium name="Ensembl"/>
        </authorList>
    </citation>
    <scope>IDENTIFICATION</scope>
</reference>
<evidence type="ECO:0000313" key="12">
    <source>
        <dbReference type="Ensembl" id="ENSCLMP00005003986.1"/>
    </source>
</evidence>
<dbReference type="InterPro" id="IPR018890">
    <property type="entry name" value="FAM171"/>
</dbReference>
<feature type="region of interest" description="Disordered" evidence="8">
    <location>
        <begin position="517"/>
        <end position="578"/>
    </location>
</feature>
<protein>
    <submittedName>
        <fullName evidence="12">Family with sequence similarity 171 member A2</fullName>
    </submittedName>
</protein>
<feature type="domain" description="FAM171 C-terminal" evidence="11">
    <location>
        <begin position="360"/>
        <end position="784"/>
    </location>
</feature>
<proteinExistence type="inferred from homology"/>
<evidence type="ECO:0000256" key="1">
    <source>
        <dbReference type="ARBA" id="ARBA00004479"/>
    </source>
</evidence>
<reference evidence="12" key="1">
    <citation type="submission" date="2025-08" db="UniProtKB">
        <authorList>
            <consortium name="Ensembl"/>
        </authorList>
    </citation>
    <scope>IDENTIFICATION</scope>
</reference>
<accession>A0A8C2WGF1</accession>
<evidence type="ECO:0000256" key="8">
    <source>
        <dbReference type="SAM" id="MobiDB-lite"/>
    </source>
</evidence>
<dbReference type="Ensembl" id="ENSCLMT00005004324.1">
    <property type="protein sequence ID" value="ENSCLMP00005003986.1"/>
    <property type="gene ID" value="ENSCLMG00005002198.1"/>
</dbReference>
<feature type="compositionally biased region" description="Basic and acidic residues" evidence="8">
    <location>
        <begin position="518"/>
        <end position="532"/>
    </location>
</feature>